<dbReference type="OrthoDB" id="9796305at2"/>
<dbReference type="InterPro" id="IPR003594">
    <property type="entry name" value="HATPase_dom"/>
</dbReference>
<feature type="domain" description="HAMP" evidence="16">
    <location>
        <begin position="64"/>
        <end position="116"/>
    </location>
</feature>
<dbReference type="InterPro" id="IPR004358">
    <property type="entry name" value="Sig_transdc_His_kin-like_C"/>
</dbReference>
<comment type="subcellular location">
    <subcellularLocation>
        <location evidence="2">Membrane</location>
    </subcellularLocation>
</comment>
<dbReference type="PANTHER" id="PTHR45339:SF1">
    <property type="entry name" value="HYBRID SIGNAL TRANSDUCTION HISTIDINE KINASE J"/>
    <property type="match status" value="1"/>
</dbReference>
<dbReference type="GO" id="GO:0016020">
    <property type="term" value="C:membrane"/>
    <property type="evidence" value="ECO:0007669"/>
    <property type="project" value="UniProtKB-SubCell"/>
</dbReference>
<dbReference type="CDD" id="cd06225">
    <property type="entry name" value="HAMP"/>
    <property type="match status" value="11"/>
</dbReference>
<dbReference type="InterPro" id="IPR003661">
    <property type="entry name" value="HisK_dim/P_dom"/>
</dbReference>
<evidence type="ECO:0000256" key="4">
    <source>
        <dbReference type="ARBA" id="ARBA00022553"/>
    </source>
</evidence>
<name>A0A4Z0BJF9_9BURK</name>
<dbReference type="PROSITE" id="PS50110">
    <property type="entry name" value="RESPONSE_REGULATORY"/>
    <property type="match status" value="3"/>
</dbReference>
<evidence type="ECO:0000256" key="5">
    <source>
        <dbReference type="ARBA" id="ARBA00022679"/>
    </source>
</evidence>
<evidence type="ECO:0000256" key="10">
    <source>
        <dbReference type="ARBA" id="ARBA00058004"/>
    </source>
</evidence>
<dbReference type="PRINTS" id="PR00344">
    <property type="entry name" value="BCTRLSENSOR"/>
</dbReference>
<dbReference type="Gene3D" id="1.20.120.1530">
    <property type="match status" value="5"/>
</dbReference>
<dbReference type="SMART" id="SM00448">
    <property type="entry name" value="REC"/>
    <property type="match status" value="3"/>
</dbReference>
<feature type="domain" description="HAMP" evidence="16">
    <location>
        <begin position="340"/>
        <end position="392"/>
    </location>
</feature>
<evidence type="ECO:0000259" key="15">
    <source>
        <dbReference type="PROSITE" id="PS50110"/>
    </source>
</evidence>
<feature type="domain" description="Response regulatory" evidence="15">
    <location>
        <begin position="1562"/>
        <end position="1675"/>
    </location>
</feature>
<dbReference type="SUPFAM" id="SSF52172">
    <property type="entry name" value="CheY-like"/>
    <property type="match status" value="3"/>
</dbReference>
<dbReference type="GO" id="GO:0000155">
    <property type="term" value="F:phosphorelay sensor kinase activity"/>
    <property type="evidence" value="ECO:0007669"/>
    <property type="project" value="InterPro"/>
</dbReference>
<feature type="domain" description="HAMP" evidence="16">
    <location>
        <begin position="156"/>
        <end position="208"/>
    </location>
</feature>
<evidence type="ECO:0000259" key="14">
    <source>
        <dbReference type="PROSITE" id="PS50109"/>
    </source>
</evidence>
<evidence type="ECO:0000256" key="6">
    <source>
        <dbReference type="ARBA" id="ARBA00022729"/>
    </source>
</evidence>
<dbReference type="Pfam" id="PF00072">
    <property type="entry name" value="Response_reg"/>
    <property type="match status" value="3"/>
</dbReference>
<dbReference type="InterPro" id="IPR005467">
    <property type="entry name" value="His_kinase_dom"/>
</dbReference>
<feature type="domain" description="HAMP" evidence="16">
    <location>
        <begin position="800"/>
        <end position="852"/>
    </location>
</feature>
<feature type="domain" description="Histidine kinase" evidence="14">
    <location>
        <begin position="1283"/>
        <end position="1516"/>
    </location>
</feature>
<reference evidence="17 18" key="1">
    <citation type="submission" date="2019-03" db="EMBL/GenBank/DDBJ databases">
        <title>Ramlibacter henchirensis DSM 14656, whole genome shotgun sequence.</title>
        <authorList>
            <person name="Zhang X."/>
            <person name="Feng G."/>
            <person name="Zhu H."/>
        </authorList>
    </citation>
    <scope>NUCLEOTIDE SEQUENCE [LARGE SCALE GENOMIC DNA]</scope>
    <source>
        <strain evidence="17 18">DSM 14656</strain>
    </source>
</reference>
<dbReference type="FunFam" id="1.20.120.1530:FF:000002">
    <property type="entry name" value="Two-component osmosensing histidine kinase"/>
    <property type="match status" value="8"/>
</dbReference>
<keyword evidence="5" id="KW-0808">Transferase</keyword>
<comment type="caution">
    <text evidence="17">The sequence shown here is derived from an EMBL/GenBank/DDBJ whole genome shotgun (WGS) entry which is preliminary data.</text>
</comment>
<sequence>MKGEILQLKQTINTMVDQLNAFAGEVSRVAREVGTEGKLGGQAVVEGVAGTWKDLTDNVNFMANNLTGQVRNIAEVTTAVANGDLSKKITVDVRGEVLELKNTINTMVDQLNGFASEVTRVAREVGTEGKLGGQAQVPGVAGTWKDLTDSVNFMASNLTGQVRNIAEVTTAVARGDLSKKITVDVRGEILELKNTINTMVDQLNGFAGEVSRVAREVGTEGKLGGQAQVLGVAGTWKDLTDNVNSMASNLTAQVRNIADVATAVANGDLSKKITVDVKGEILELKNTLNTMVDQLNGFASEVTRVAREVGSEGKLGGQAQVRGVAGTWKDLTDNVNSMANNLTGQVRNIAEVTTAVAKGDLSRKITVEVKGEILELKNTINTMVDQLNGFASEVTRVAREVGTEGKLGGQAQVPGVAGTWKDLTDNVNFMASNLTGQVRNIADVATAIARGDLSRKITVEVKGEILALKETINTMVDQLNGFASEVTRVAREVGTEGKLGGQAQVPGVAGTWKDLTDNVNSMASNLTGQVRNIAEVTIAVANGDLSKKITVDVRGEILELKETINTMVDQLRSFAAEVSRVAREVGTEGKLGGQAVVPGVAGTWKDLTDNVNSMANNLTGQVRNIADVATAIARGDLGRKITVDVKGEILQLKETINTMVDQLSAFASEVTRVAREVGSEGKLGGQAAVPGVAGTWKDLTDNVNSMASNLTNQVRNIAEVTIAVANGDLSKKITVDVRGEILQLKETINTMVEQLRSFASEVTRVAREVGTEGRLGVQAVVPGVAGTWKDLTDSVNTMGANLTSQVRNIAEVTTAVARGDLNRKITVDVKGEILELKNTINTMVDQLNSFAGEVTRVAREVGTEGKLGGQAQVAGVGGTWKDLTDNVNFMASNLTEQVRGIVKVVTAVANGNLTQRLTVQAKGEVAALADTINGMTDTLATFADQVTNVAREVGVEGRLGGQAHVPGAAGTWKDLTGNVNLLAANLTTQVRAIAEVATAVTKGDLTRSIQVDARGEVSELKDNINTMISNLRETTESNREQDWLKTNLARFTGMLQGQRELSTVGKMLLSELAPLVNAHQGSVYHNSQAGEAAERQLVLLSTYAQSGDVELSRTLALGEGLVGQCALENRRILMTDVPADFVTISSSLGEARQLSVVVLPVLFENHTKAVIELASLHPFTAVNLNFLDQLALGIGAVFNTIEATMRTEGLLTQSQQLTAELQARQIELQQTNEELGTKARLLAQQNEEVERKNAEVEQARRALEEKASELALTSKYKSEFLANMSHELRTPLNSILILSQQLAENAAGNLNNKQIEFSRNINSSGSDLLNLINDILDLSKIESGTVTVDVEEIAFFWLRDSIDRNFRHVAEAKNLPLHIRFADDLPRSMDSDPKRLQQILKNLLSNAMKFTSNGHVEVRVGLASGGWSPDHPVLSQSQSVIAFAVEDTGIGVPPDKQRLIFEAFQQADAGTSRKYGGTGLGLAISRELAVLLGGEIKLQSVHGQGSTFTLYLPLHYSGPDSNTVMRKVKAPPESSMPVLALPVAREEHVADDREQIAPGDAVVLIIEDDPHYARILLGLARDKGFKGLVATKGAMGLSLARQYQPAAISLDIFLPDMLGWTVLNQLKLDPQLRHIPVQIISMEEERQHGLAHGAFAYLVKEPTTGNLEAAFTRLKEFTQPRTRRLLVVEDNEIERDAVIELLGYDDIDIVSAGRGEAALELLRKQRFDCVVLDLRLPDMTGFELLEQLQKDAALATVPVVVFTGKDLSAEEHSRLNVMAKSIVLKDVRSPERLLDETALFLHRVVTQLPADKQAMLERLHNSSEVLHGRKVLVVDDDARNIFALTSVLENHDVEVVSATNGRQAIEILKNSPDLEMVLMDIMMPEMDGYETMREIRKDPAFRTLPILALTAKAMKGDREKCLDAGASDYIAKPVNTNQLLSLMRVWLFR</sequence>
<feature type="domain" description="HAMP" evidence="16">
    <location>
        <begin position="892"/>
        <end position="944"/>
    </location>
</feature>
<feature type="modified residue" description="4-aspartylphosphate" evidence="12">
    <location>
        <position position="1733"/>
    </location>
</feature>
<dbReference type="EC" id="2.7.13.3" evidence="3"/>
<keyword evidence="7" id="KW-0418">Kinase</keyword>
<dbReference type="Gene3D" id="6.10.340.10">
    <property type="match status" value="1"/>
</dbReference>
<dbReference type="SUPFAM" id="SSF58104">
    <property type="entry name" value="Methyl-accepting chemotaxis protein (MCP) signaling domain"/>
    <property type="match status" value="4"/>
</dbReference>
<dbReference type="Pfam" id="PF13185">
    <property type="entry name" value="GAF_2"/>
    <property type="match status" value="1"/>
</dbReference>
<dbReference type="CDD" id="cd00156">
    <property type="entry name" value="REC"/>
    <property type="match status" value="1"/>
</dbReference>
<dbReference type="SMART" id="SM00388">
    <property type="entry name" value="HisKA"/>
    <property type="match status" value="1"/>
</dbReference>
<dbReference type="Gene3D" id="3.30.450.40">
    <property type="match status" value="1"/>
</dbReference>
<feature type="domain" description="HAMP" evidence="16">
    <location>
        <begin position="616"/>
        <end position="668"/>
    </location>
</feature>
<comment type="catalytic activity">
    <reaction evidence="1">
        <text>ATP + protein L-histidine = ADP + protein N-phospho-L-histidine.</text>
        <dbReference type="EC" id="2.7.13.3"/>
    </reaction>
</comment>
<feature type="modified residue" description="4-aspartylphosphate" evidence="12">
    <location>
        <position position="1880"/>
    </location>
</feature>
<dbReference type="EMBL" id="SMLM01000004">
    <property type="protein sequence ID" value="TFY99455.1"/>
    <property type="molecule type" value="Genomic_DNA"/>
</dbReference>
<dbReference type="PROSITE" id="PS50109">
    <property type="entry name" value="HIS_KIN"/>
    <property type="match status" value="1"/>
</dbReference>
<dbReference type="CDD" id="cd00082">
    <property type="entry name" value="HisKA"/>
    <property type="match status" value="1"/>
</dbReference>
<dbReference type="PROSITE" id="PS50885">
    <property type="entry name" value="HAMP"/>
    <property type="match status" value="11"/>
</dbReference>
<accession>A0A4Z0BJF9</accession>
<dbReference type="SMART" id="SM00304">
    <property type="entry name" value="HAMP"/>
    <property type="match status" value="11"/>
</dbReference>
<feature type="domain" description="HAMP" evidence="16">
    <location>
        <begin position="432"/>
        <end position="484"/>
    </location>
</feature>
<feature type="domain" description="HAMP" evidence="16">
    <location>
        <begin position="248"/>
        <end position="300"/>
    </location>
</feature>
<dbReference type="SMART" id="SM00387">
    <property type="entry name" value="HATPase_c"/>
    <property type="match status" value="1"/>
</dbReference>
<feature type="domain" description="HAMP" evidence="16">
    <location>
        <begin position="984"/>
        <end position="1036"/>
    </location>
</feature>
<feature type="domain" description="HAMP" evidence="16">
    <location>
        <begin position="708"/>
        <end position="760"/>
    </location>
</feature>
<dbReference type="InterPro" id="IPR036097">
    <property type="entry name" value="HisK_dim/P_sf"/>
</dbReference>
<evidence type="ECO:0000256" key="3">
    <source>
        <dbReference type="ARBA" id="ARBA00012438"/>
    </source>
</evidence>
<dbReference type="CDD" id="cd17546">
    <property type="entry name" value="REC_hyHK_CKI1_RcsC-like"/>
    <property type="match status" value="1"/>
</dbReference>
<evidence type="ECO:0000256" key="9">
    <source>
        <dbReference type="ARBA" id="ARBA00023026"/>
    </source>
</evidence>
<keyword evidence="18" id="KW-1185">Reference proteome</keyword>
<gene>
    <name evidence="17" type="ORF">EZ313_22440</name>
</gene>
<dbReference type="PANTHER" id="PTHR45339">
    <property type="entry name" value="HYBRID SIGNAL TRANSDUCTION HISTIDINE KINASE J"/>
    <property type="match status" value="1"/>
</dbReference>
<evidence type="ECO:0000313" key="17">
    <source>
        <dbReference type="EMBL" id="TFY99455.1"/>
    </source>
</evidence>
<organism evidence="17 18">
    <name type="scientific">Ramlibacter henchirensis</name>
    <dbReference type="NCBI Taxonomy" id="204072"/>
    <lineage>
        <taxon>Bacteria</taxon>
        <taxon>Pseudomonadati</taxon>
        <taxon>Pseudomonadota</taxon>
        <taxon>Betaproteobacteria</taxon>
        <taxon>Burkholderiales</taxon>
        <taxon>Comamonadaceae</taxon>
        <taxon>Ramlibacter</taxon>
    </lineage>
</organism>
<dbReference type="InterPro" id="IPR001789">
    <property type="entry name" value="Sig_transdc_resp-reg_receiver"/>
</dbReference>
<protein>
    <recommendedName>
        <fullName evidence="11">Virulence sensor protein BvgS</fullName>
        <ecNumber evidence="3">2.7.13.3</ecNumber>
    </recommendedName>
</protein>
<feature type="domain" description="Response regulatory" evidence="15">
    <location>
        <begin position="1830"/>
        <end position="1947"/>
    </location>
</feature>
<dbReference type="Pfam" id="PF00512">
    <property type="entry name" value="HisKA"/>
    <property type="match status" value="1"/>
</dbReference>
<feature type="coiled-coil region" evidence="13">
    <location>
        <begin position="1214"/>
        <end position="1273"/>
    </location>
</feature>
<feature type="modified residue" description="4-aspartylphosphate" evidence="12">
    <location>
        <position position="1611"/>
    </location>
</feature>
<keyword evidence="9" id="KW-0843">Virulence</keyword>
<evidence type="ECO:0000256" key="7">
    <source>
        <dbReference type="ARBA" id="ARBA00022777"/>
    </source>
</evidence>
<feature type="domain" description="HAMP" evidence="16">
    <location>
        <begin position="524"/>
        <end position="576"/>
    </location>
</feature>
<dbReference type="SUPFAM" id="SSF55781">
    <property type="entry name" value="GAF domain-like"/>
    <property type="match status" value="1"/>
</dbReference>
<keyword evidence="8" id="KW-0902">Two-component regulatory system</keyword>
<dbReference type="CDD" id="cd16922">
    <property type="entry name" value="HATPase_EvgS-ArcB-TorS-like"/>
    <property type="match status" value="1"/>
</dbReference>
<dbReference type="InterPro" id="IPR011006">
    <property type="entry name" value="CheY-like_superfamily"/>
</dbReference>
<evidence type="ECO:0000256" key="1">
    <source>
        <dbReference type="ARBA" id="ARBA00000085"/>
    </source>
</evidence>
<dbReference type="InterPro" id="IPR029016">
    <property type="entry name" value="GAF-like_dom_sf"/>
</dbReference>
<evidence type="ECO:0000313" key="18">
    <source>
        <dbReference type="Proteomes" id="UP000298180"/>
    </source>
</evidence>
<dbReference type="Gene3D" id="1.10.287.130">
    <property type="match status" value="1"/>
</dbReference>
<dbReference type="Pfam" id="PF00672">
    <property type="entry name" value="HAMP"/>
    <property type="match status" value="10"/>
</dbReference>
<dbReference type="SUPFAM" id="SSF47384">
    <property type="entry name" value="Homodimeric domain of signal transducing histidine kinase"/>
    <property type="match status" value="1"/>
</dbReference>
<dbReference type="Pfam" id="PF02518">
    <property type="entry name" value="HATPase_c"/>
    <property type="match status" value="1"/>
</dbReference>
<evidence type="ECO:0000256" key="8">
    <source>
        <dbReference type="ARBA" id="ARBA00023012"/>
    </source>
</evidence>
<evidence type="ECO:0000259" key="16">
    <source>
        <dbReference type="PROSITE" id="PS50885"/>
    </source>
</evidence>
<dbReference type="SUPFAM" id="SSF55874">
    <property type="entry name" value="ATPase domain of HSP90 chaperone/DNA topoisomerase II/histidine kinase"/>
    <property type="match status" value="1"/>
</dbReference>
<dbReference type="Gene3D" id="1.10.8.500">
    <property type="entry name" value="HAMP domain in histidine kinase"/>
    <property type="match status" value="1"/>
</dbReference>
<dbReference type="Pfam" id="PF18947">
    <property type="entry name" value="HAMP_2"/>
    <property type="match status" value="1"/>
</dbReference>
<dbReference type="InterPro" id="IPR003018">
    <property type="entry name" value="GAF"/>
</dbReference>
<evidence type="ECO:0000256" key="2">
    <source>
        <dbReference type="ARBA" id="ARBA00004370"/>
    </source>
</evidence>
<dbReference type="InterPro" id="IPR036890">
    <property type="entry name" value="HATPase_C_sf"/>
</dbReference>
<dbReference type="FunFam" id="3.30.565.10:FF:000010">
    <property type="entry name" value="Sensor histidine kinase RcsC"/>
    <property type="match status" value="1"/>
</dbReference>
<evidence type="ECO:0000256" key="12">
    <source>
        <dbReference type="PROSITE-ProRule" id="PRU00169"/>
    </source>
</evidence>
<feature type="domain" description="Response regulatory" evidence="15">
    <location>
        <begin position="1684"/>
        <end position="1800"/>
    </location>
</feature>
<comment type="function">
    <text evidence="10">Member of the two-component regulatory system BvgS/BvgA. Phosphorylates BvgA via a four-step phosphorelay in response to environmental signals.</text>
</comment>
<evidence type="ECO:0000256" key="11">
    <source>
        <dbReference type="ARBA" id="ARBA00070152"/>
    </source>
</evidence>
<keyword evidence="4 12" id="KW-0597">Phosphoprotein</keyword>
<dbReference type="Gene3D" id="3.30.565.10">
    <property type="entry name" value="Histidine kinase-like ATPase, C-terminal domain"/>
    <property type="match status" value="1"/>
</dbReference>
<dbReference type="Gene3D" id="3.40.50.2300">
    <property type="match status" value="3"/>
</dbReference>
<dbReference type="InterPro" id="IPR003660">
    <property type="entry name" value="HAMP_dom"/>
</dbReference>
<keyword evidence="13" id="KW-0175">Coiled coil</keyword>
<dbReference type="Proteomes" id="UP000298180">
    <property type="component" value="Unassembled WGS sequence"/>
</dbReference>
<evidence type="ECO:0000256" key="13">
    <source>
        <dbReference type="SAM" id="Coils"/>
    </source>
</evidence>
<proteinExistence type="predicted"/>
<keyword evidence="6" id="KW-0732">Signal</keyword>